<keyword evidence="7" id="KW-0970">Cilium biogenesis/degradation</keyword>
<dbReference type="AlphaFoldDB" id="A0A7R9FZU8"/>
<keyword evidence="10" id="KW-0547">Nucleotide-binding</keyword>
<evidence type="ECO:0000256" key="7">
    <source>
        <dbReference type="ARBA" id="ARBA00022794"/>
    </source>
</evidence>
<organism evidence="14">
    <name type="scientific">Timema shepardi</name>
    <name type="common">Walking stick</name>
    <dbReference type="NCBI Taxonomy" id="629360"/>
    <lineage>
        <taxon>Eukaryota</taxon>
        <taxon>Metazoa</taxon>
        <taxon>Ecdysozoa</taxon>
        <taxon>Arthropoda</taxon>
        <taxon>Hexapoda</taxon>
        <taxon>Insecta</taxon>
        <taxon>Pterygota</taxon>
        <taxon>Neoptera</taxon>
        <taxon>Polyneoptera</taxon>
        <taxon>Phasmatodea</taxon>
        <taxon>Timematodea</taxon>
        <taxon>Timematoidea</taxon>
        <taxon>Timematidae</taxon>
        <taxon>Timema</taxon>
    </lineage>
</organism>
<evidence type="ECO:0000256" key="9">
    <source>
        <dbReference type="ARBA" id="ARBA00023069"/>
    </source>
</evidence>
<dbReference type="GO" id="GO:0030030">
    <property type="term" value="P:cell projection organization"/>
    <property type="evidence" value="ECO:0007669"/>
    <property type="project" value="UniProtKB-KW"/>
</dbReference>
<dbReference type="GO" id="GO:0015031">
    <property type="term" value="P:protein transport"/>
    <property type="evidence" value="ECO:0007669"/>
    <property type="project" value="UniProtKB-KW"/>
</dbReference>
<keyword evidence="5" id="KW-0268">Exocytosis</keyword>
<reference evidence="14" key="1">
    <citation type="submission" date="2020-11" db="EMBL/GenBank/DDBJ databases">
        <authorList>
            <person name="Tran Van P."/>
        </authorList>
    </citation>
    <scope>NUCLEOTIDE SEQUENCE</scope>
</reference>
<evidence type="ECO:0000256" key="2">
    <source>
        <dbReference type="ARBA" id="ARBA00006270"/>
    </source>
</evidence>
<proteinExistence type="inferred from homology"/>
<evidence type="ECO:0000313" key="14">
    <source>
        <dbReference type="EMBL" id="CAD7261128.1"/>
    </source>
</evidence>
<evidence type="ECO:0000256" key="8">
    <source>
        <dbReference type="ARBA" id="ARBA00022927"/>
    </source>
</evidence>
<evidence type="ECO:0000256" key="6">
    <source>
        <dbReference type="ARBA" id="ARBA00022490"/>
    </source>
</evidence>
<dbReference type="GO" id="GO:0003924">
    <property type="term" value="F:GTPase activity"/>
    <property type="evidence" value="ECO:0007669"/>
    <property type="project" value="InterPro"/>
</dbReference>
<sequence>MNVGNIVSLDWQSSAEGETILQYFYNPQTMGRKIFGVLERPCVPSSIEEVSYKLFITGKSGVGKSATVARLAGAATKHTNSYIETLGIRKSNLYWPVKIWDKIILFKLQFWDAGDNSIKKYSHILPACREKTDANIFVFSLMDSNSFLDLPQLMSKMTQDGDNPANIIIGTRCNVLNRLEVSSAELKEFEQKWQVPILKIDNKWSGERNEVHEEVALCVSHFSLMSSDRMKPRSGDWAVTLMSSDRMKPRKYVGPKNAGLLNLWLAEPLHVQPYSRGASVVSQPATLQQATTRLGGPLTFIRTRLHVNTVLALGLGETIACSASLPDRVLVVIANKLFRGVFIGFLLESSLVVKQELRKCDKYTPFTLQGISHSLMALFYKLRHIACYLST</sequence>
<evidence type="ECO:0000256" key="10">
    <source>
        <dbReference type="ARBA" id="ARBA00023134"/>
    </source>
</evidence>
<evidence type="ECO:0000256" key="12">
    <source>
        <dbReference type="ARBA" id="ARBA00023273"/>
    </source>
</evidence>
<dbReference type="InterPro" id="IPR039677">
    <property type="entry name" value="RSG1"/>
</dbReference>
<dbReference type="PROSITE" id="PS51419">
    <property type="entry name" value="RAB"/>
    <property type="match status" value="1"/>
</dbReference>
<keyword evidence="9" id="KW-0969">Cilium</keyword>
<evidence type="ECO:0000256" key="13">
    <source>
        <dbReference type="ARBA" id="ARBA00030243"/>
    </source>
</evidence>
<dbReference type="InterPro" id="IPR001806">
    <property type="entry name" value="Small_GTPase"/>
</dbReference>
<accession>A0A7R9FZU8</accession>
<evidence type="ECO:0000256" key="1">
    <source>
        <dbReference type="ARBA" id="ARBA00004120"/>
    </source>
</evidence>
<dbReference type="Pfam" id="PF00071">
    <property type="entry name" value="Ras"/>
    <property type="match status" value="1"/>
</dbReference>
<dbReference type="Gene3D" id="3.40.50.300">
    <property type="entry name" value="P-loop containing nucleotide triphosphate hydrolases"/>
    <property type="match status" value="1"/>
</dbReference>
<dbReference type="GO" id="GO:0006887">
    <property type="term" value="P:exocytosis"/>
    <property type="evidence" value="ECO:0007669"/>
    <property type="project" value="UniProtKB-KW"/>
</dbReference>
<dbReference type="EMBL" id="OC002022">
    <property type="protein sequence ID" value="CAD7261128.1"/>
    <property type="molecule type" value="Genomic_DNA"/>
</dbReference>
<keyword evidence="11" id="KW-0206">Cytoskeleton</keyword>
<keyword evidence="6" id="KW-0963">Cytoplasm</keyword>
<evidence type="ECO:0000256" key="3">
    <source>
        <dbReference type="ARBA" id="ARBA00021423"/>
    </source>
</evidence>
<dbReference type="PROSITE" id="PS51421">
    <property type="entry name" value="RAS"/>
    <property type="match status" value="1"/>
</dbReference>
<evidence type="ECO:0000256" key="11">
    <source>
        <dbReference type="ARBA" id="ARBA00023212"/>
    </source>
</evidence>
<evidence type="ECO:0000256" key="4">
    <source>
        <dbReference type="ARBA" id="ARBA00022448"/>
    </source>
</evidence>
<keyword evidence="12" id="KW-0966">Cell projection</keyword>
<dbReference type="PANTHER" id="PTHR14983:SF1">
    <property type="entry name" value="CILIOGENESIS AND PLANAR POLARITY EFFECTOR 2"/>
    <property type="match status" value="1"/>
</dbReference>
<dbReference type="GO" id="GO:0005525">
    <property type="term" value="F:GTP binding"/>
    <property type="evidence" value="ECO:0007669"/>
    <property type="project" value="UniProtKB-KW"/>
</dbReference>
<dbReference type="InterPro" id="IPR027417">
    <property type="entry name" value="P-loop_NTPase"/>
</dbReference>
<comment type="subcellular location">
    <subcellularLocation>
        <location evidence="1">Cytoplasm</location>
        <location evidence="1">Cytoskeleton</location>
        <location evidence="1">Cilium basal body</location>
    </subcellularLocation>
</comment>
<evidence type="ECO:0000256" key="5">
    <source>
        <dbReference type="ARBA" id="ARBA00022483"/>
    </source>
</evidence>
<protein>
    <recommendedName>
        <fullName evidence="3">Ciliogenesis and planar polarity effector 2</fullName>
    </recommendedName>
    <alternativeName>
        <fullName evidence="13">REM2- and Rab-like small GTPase 1</fullName>
    </alternativeName>
</protein>
<name>A0A7R9FZU8_TIMSH</name>
<keyword evidence="8" id="KW-0653">Protein transport</keyword>
<keyword evidence="4" id="KW-0813">Transport</keyword>
<comment type="similarity">
    <text evidence="2">Belongs to the small GTPase superfamily. Rab family.</text>
</comment>
<dbReference type="SUPFAM" id="SSF52540">
    <property type="entry name" value="P-loop containing nucleoside triphosphate hydrolases"/>
    <property type="match status" value="1"/>
</dbReference>
<gene>
    <name evidence="14" type="ORF">TSIB3V08_LOCUS5276</name>
</gene>
<keyword evidence="10" id="KW-0342">GTP-binding</keyword>
<dbReference type="PANTHER" id="PTHR14983">
    <property type="entry name" value="CILIOGENESIS AND PLANAR POLARITY EFFECTOR 2"/>
    <property type="match status" value="1"/>
</dbReference>